<comment type="caution">
    <text evidence="2">The sequence shown here is derived from an EMBL/GenBank/DDBJ whole genome shotgun (WGS) entry which is preliminary data.</text>
</comment>
<dbReference type="InterPro" id="IPR036388">
    <property type="entry name" value="WH-like_DNA-bd_sf"/>
</dbReference>
<dbReference type="PANTHER" id="PTHR30154">
    <property type="entry name" value="LEUCINE-RESPONSIVE REGULATORY PROTEIN"/>
    <property type="match status" value="1"/>
</dbReference>
<evidence type="ECO:0000313" key="2">
    <source>
        <dbReference type="EMBL" id="MBK6088060.1"/>
    </source>
</evidence>
<gene>
    <name evidence="2" type="ORF">JKK62_05240</name>
</gene>
<dbReference type="InterPro" id="IPR011008">
    <property type="entry name" value="Dimeric_a/b-barrel"/>
</dbReference>
<accession>A0A934U048</accession>
<dbReference type="Pfam" id="PF01037">
    <property type="entry name" value="AsnC_trans_reg"/>
    <property type="match status" value="1"/>
</dbReference>
<dbReference type="GO" id="GO:0005829">
    <property type="term" value="C:cytosol"/>
    <property type="evidence" value="ECO:0007669"/>
    <property type="project" value="TreeGrafter"/>
</dbReference>
<protein>
    <submittedName>
        <fullName evidence="2">Lrp/AsnC family transcriptional regulator</fullName>
    </submittedName>
</protein>
<dbReference type="Proteomes" id="UP000633365">
    <property type="component" value="Unassembled WGS sequence"/>
</dbReference>
<dbReference type="PANTHER" id="PTHR30154:SF34">
    <property type="entry name" value="TRANSCRIPTIONAL REGULATOR AZLB"/>
    <property type="match status" value="1"/>
</dbReference>
<keyword evidence="3" id="KW-1185">Reference proteome</keyword>
<organism evidence="2 3">
    <name type="scientific">Ruminococcus difficilis</name>
    <dbReference type="NCBI Taxonomy" id="2763069"/>
    <lineage>
        <taxon>Bacteria</taxon>
        <taxon>Bacillati</taxon>
        <taxon>Bacillota</taxon>
        <taxon>Clostridia</taxon>
        <taxon>Eubacteriales</taxon>
        <taxon>Oscillospiraceae</taxon>
        <taxon>Ruminococcus</taxon>
    </lineage>
</organism>
<dbReference type="AlphaFoldDB" id="A0A934U048"/>
<dbReference type="InterPro" id="IPR019888">
    <property type="entry name" value="Tscrpt_reg_AsnC-like"/>
</dbReference>
<dbReference type="GO" id="GO:0043565">
    <property type="term" value="F:sequence-specific DNA binding"/>
    <property type="evidence" value="ECO:0007669"/>
    <property type="project" value="TreeGrafter"/>
</dbReference>
<sequence length="158" mass="17768">MDKLLRILSENSNYTTAQLSMMLGEPEEAIEARIKEYENNGVICGYQAVINWEAVPDAGVMAIIELKVAPQMQKGFDDIAEKIMQYDEVECVYLMAGAYDLLLIVKGRTIQDVSSFVAKRLAAMHGILSTATHFMLKRYKEDSVPLIDTKKDGREMIV</sequence>
<evidence type="ECO:0000313" key="3">
    <source>
        <dbReference type="Proteomes" id="UP000633365"/>
    </source>
</evidence>
<evidence type="ECO:0000259" key="1">
    <source>
        <dbReference type="Pfam" id="PF01037"/>
    </source>
</evidence>
<dbReference type="InterPro" id="IPR019887">
    <property type="entry name" value="Tscrpt_reg_AsnC/Lrp_C"/>
</dbReference>
<proteinExistence type="predicted"/>
<feature type="domain" description="Transcription regulator AsnC/Lrp ligand binding" evidence="1">
    <location>
        <begin position="64"/>
        <end position="137"/>
    </location>
</feature>
<reference evidence="2" key="1">
    <citation type="submission" date="2021-01" db="EMBL/GenBank/DDBJ databases">
        <title>Genome public.</title>
        <authorList>
            <person name="Liu C."/>
            <person name="Sun Q."/>
        </authorList>
    </citation>
    <scope>NUCLEOTIDE SEQUENCE</scope>
    <source>
        <strain evidence="2">M6</strain>
    </source>
</reference>
<dbReference type="Gene3D" id="1.10.10.10">
    <property type="entry name" value="Winged helix-like DNA-binding domain superfamily/Winged helix DNA-binding domain"/>
    <property type="match status" value="1"/>
</dbReference>
<dbReference type="SMART" id="SM00344">
    <property type="entry name" value="HTH_ASNC"/>
    <property type="match status" value="1"/>
</dbReference>
<dbReference type="InterPro" id="IPR036390">
    <property type="entry name" value="WH_DNA-bd_sf"/>
</dbReference>
<dbReference type="SUPFAM" id="SSF54909">
    <property type="entry name" value="Dimeric alpha+beta barrel"/>
    <property type="match status" value="1"/>
</dbReference>
<dbReference type="RefSeq" id="WP_186832935.1">
    <property type="nucleotide sequence ID" value="NZ_JAEQMG010000048.1"/>
</dbReference>
<dbReference type="EMBL" id="JAEQMG010000048">
    <property type="protein sequence ID" value="MBK6088060.1"/>
    <property type="molecule type" value="Genomic_DNA"/>
</dbReference>
<name>A0A934U048_9FIRM</name>
<dbReference type="SUPFAM" id="SSF46785">
    <property type="entry name" value="Winged helix' DNA-binding domain"/>
    <property type="match status" value="1"/>
</dbReference>
<dbReference type="GO" id="GO:0043200">
    <property type="term" value="P:response to amino acid"/>
    <property type="evidence" value="ECO:0007669"/>
    <property type="project" value="TreeGrafter"/>
</dbReference>
<dbReference type="Gene3D" id="3.30.70.920">
    <property type="match status" value="1"/>
</dbReference>